<dbReference type="WBParaSite" id="GPUH_0000025401-mRNA-1">
    <property type="protein sequence ID" value="GPUH_0000025401-mRNA-1"/>
    <property type="gene ID" value="GPUH_0000025401"/>
</dbReference>
<dbReference type="EMBL" id="UYRT01000197">
    <property type="protein sequence ID" value="VDK27696.1"/>
    <property type="molecule type" value="Genomic_DNA"/>
</dbReference>
<evidence type="ECO:0000313" key="1">
    <source>
        <dbReference type="EMBL" id="VDK27696.1"/>
    </source>
</evidence>
<organism evidence="3">
    <name type="scientific">Gongylonema pulchrum</name>
    <dbReference type="NCBI Taxonomy" id="637853"/>
    <lineage>
        <taxon>Eukaryota</taxon>
        <taxon>Metazoa</taxon>
        <taxon>Ecdysozoa</taxon>
        <taxon>Nematoda</taxon>
        <taxon>Chromadorea</taxon>
        <taxon>Rhabditida</taxon>
        <taxon>Spirurina</taxon>
        <taxon>Spiruromorpha</taxon>
        <taxon>Spiruroidea</taxon>
        <taxon>Gongylonematidae</taxon>
        <taxon>Gongylonema</taxon>
    </lineage>
</organism>
<evidence type="ECO:0000313" key="3">
    <source>
        <dbReference type="WBParaSite" id="GPUH_0000025401-mRNA-1"/>
    </source>
</evidence>
<evidence type="ECO:0000313" key="2">
    <source>
        <dbReference type="Proteomes" id="UP000271098"/>
    </source>
</evidence>
<dbReference type="Proteomes" id="UP000271098">
    <property type="component" value="Unassembled WGS sequence"/>
</dbReference>
<reference evidence="3" key="1">
    <citation type="submission" date="2016-06" db="UniProtKB">
        <authorList>
            <consortium name="WormBaseParasite"/>
        </authorList>
    </citation>
    <scope>IDENTIFICATION</scope>
</reference>
<dbReference type="AlphaFoldDB" id="A0A183CUW4"/>
<protein>
    <submittedName>
        <fullName evidence="1 3">Uncharacterized protein</fullName>
    </submittedName>
</protein>
<sequence>MMFRSFPPNWRFPAGPVAVDRDGRHIAQGEAGYLEVTFVLLFLNKTCKLFALWALNKSLTKIGQRTGCPCEDMFFA</sequence>
<name>A0A183CUW4_9BILA</name>
<accession>A0A183CUW4</accession>
<proteinExistence type="predicted"/>
<reference evidence="1 2" key="2">
    <citation type="submission" date="2018-11" db="EMBL/GenBank/DDBJ databases">
        <authorList>
            <consortium name="Pathogen Informatics"/>
        </authorList>
    </citation>
    <scope>NUCLEOTIDE SEQUENCE [LARGE SCALE GENOMIC DNA]</scope>
</reference>
<keyword evidence="2" id="KW-1185">Reference proteome</keyword>
<gene>
    <name evidence="1" type="ORF">GPUH_LOCUS255</name>
</gene>